<evidence type="ECO:0000313" key="1">
    <source>
        <dbReference type="EMBL" id="WDG12059.1"/>
    </source>
</evidence>
<dbReference type="InterPro" id="IPR025586">
    <property type="entry name" value="PcfJ"/>
</dbReference>
<keyword evidence="1" id="KW-0614">Plasmid</keyword>
<sequence length="537" mass="62379">MNSVTAIPEPQILLSSSIADMAVMEEPNVLTWQRFYALLNQQSWRRMVKREQGGHLDTLVLAGFFRLVKRPNQTVTLQRLSLQLDSALNSTWSWVNCRYSLEFMMQSYQSALAWRFSRVLEFAIGAIVKDLEKQGVSALVVPVKTVKKNGDDSIDTTPITTAYLDMGKPAKKWVSEQFTKQFSFLDQGITQGSRALYKHLWDFVDKEKLSLYLQIHQCTLSEVSFGELHTFSQHVIDVARYQQHRDWLPWLSTFPRGQYRHYAHPNLFSYEHLQAHLPKTVSKGVIRKINRQSRQVQALLIKTKMWTPPALSLLDALSGYPTTIQVRLLSRAQYDIASKHERLQRLVFRWANYFKPMIGRVKVRKQKPQWERALMQFHDVLHWVEREDAVIHKNQTWYSLVAQHDRWVARLNAERLKADAQKDAVTWEAAQWQGFDTQGVQIKEITSGLELRTEGQDMEHCVFSYFDECVGQRYRVFSLVSDSERATLGVDQEPVSRLVQYDQLRGARNEMSSQRMAQVAQELIRSINAKSNGELGR</sequence>
<organism evidence="1 2">
    <name type="scientific">Vibrio campbellii</name>
    <dbReference type="NCBI Taxonomy" id="680"/>
    <lineage>
        <taxon>Bacteria</taxon>
        <taxon>Pseudomonadati</taxon>
        <taxon>Pseudomonadota</taxon>
        <taxon>Gammaproteobacteria</taxon>
        <taxon>Vibrionales</taxon>
        <taxon>Vibrionaceae</taxon>
        <taxon>Vibrio</taxon>
    </lineage>
</organism>
<dbReference type="EMBL" id="CP117990">
    <property type="protein sequence ID" value="WDG12059.1"/>
    <property type="molecule type" value="Genomic_DNA"/>
</dbReference>
<name>A0AAQ3B1P6_9VIBR</name>
<gene>
    <name evidence="1" type="ORF">PUN50_26945</name>
</gene>
<evidence type="ECO:0000313" key="2">
    <source>
        <dbReference type="Proteomes" id="UP001219537"/>
    </source>
</evidence>
<protein>
    <submittedName>
        <fullName evidence="1">PcfJ domain-containing protein</fullName>
    </submittedName>
</protein>
<dbReference type="Proteomes" id="UP001219537">
    <property type="component" value="Plasmid p_1"/>
</dbReference>
<accession>A0AAQ3B1P6</accession>
<dbReference type="Pfam" id="PF14284">
    <property type="entry name" value="PcfJ"/>
    <property type="match status" value="1"/>
</dbReference>
<geneLocation type="plasmid" evidence="1 2">
    <name>p_1</name>
</geneLocation>
<proteinExistence type="predicted"/>
<dbReference type="AlphaFoldDB" id="A0AAQ3B1P6"/>
<dbReference type="RefSeq" id="WP_274292270.1">
    <property type="nucleotide sequence ID" value="NZ_CP117990.1"/>
</dbReference>
<reference evidence="1" key="1">
    <citation type="submission" date="2023-02" db="EMBL/GenBank/DDBJ databases">
        <title>Isolation, identification, and genome analysis of Vibrio campbellii in the Penaeus vannamei larvae stage.</title>
        <authorList>
            <person name="Huang T."/>
            <person name="Zhang B."/>
        </authorList>
    </citation>
    <scope>NUCLEOTIDE SEQUENCE</scope>
    <source>
        <strain evidence="1">20220413_1</strain>
        <plasmid evidence="1">p_1</plasmid>
    </source>
</reference>